<dbReference type="AlphaFoldDB" id="A0A392TFA1"/>
<feature type="region of interest" description="Disordered" evidence="1">
    <location>
        <begin position="1"/>
        <end position="28"/>
    </location>
</feature>
<feature type="non-terminal residue" evidence="2">
    <location>
        <position position="28"/>
    </location>
</feature>
<proteinExistence type="predicted"/>
<sequence length="28" mass="3161">MTGAQQRKNVGIGVQPKQLNNHVKEKKE</sequence>
<organism evidence="2 3">
    <name type="scientific">Trifolium medium</name>
    <dbReference type="NCBI Taxonomy" id="97028"/>
    <lineage>
        <taxon>Eukaryota</taxon>
        <taxon>Viridiplantae</taxon>
        <taxon>Streptophyta</taxon>
        <taxon>Embryophyta</taxon>
        <taxon>Tracheophyta</taxon>
        <taxon>Spermatophyta</taxon>
        <taxon>Magnoliopsida</taxon>
        <taxon>eudicotyledons</taxon>
        <taxon>Gunneridae</taxon>
        <taxon>Pentapetalae</taxon>
        <taxon>rosids</taxon>
        <taxon>fabids</taxon>
        <taxon>Fabales</taxon>
        <taxon>Fabaceae</taxon>
        <taxon>Papilionoideae</taxon>
        <taxon>50 kb inversion clade</taxon>
        <taxon>NPAAA clade</taxon>
        <taxon>Hologalegina</taxon>
        <taxon>IRL clade</taxon>
        <taxon>Trifolieae</taxon>
        <taxon>Trifolium</taxon>
    </lineage>
</organism>
<name>A0A392TFA1_9FABA</name>
<dbReference type="EMBL" id="LXQA010556738">
    <property type="protein sequence ID" value="MCI59077.1"/>
    <property type="molecule type" value="Genomic_DNA"/>
</dbReference>
<protein>
    <submittedName>
        <fullName evidence="2">Uncharacterized protein</fullName>
    </submittedName>
</protein>
<reference evidence="2 3" key="1">
    <citation type="journal article" date="2018" name="Front. Plant Sci.">
        <title>Red Clover (Trifolium pratense) and Zigzag Clover (T. medium) - A Picture of Genomic Similarities and Differences.</title>
        <authorList>
            <person name="Dluhosova J."/>
            <person name="Istvanek J."/>
            <person name="Nedelnik J."/>
            <person name="Repkova J."/>
        </authorList>
    </citation>
    <scope>NUCLEOTIDE SEQUENCE [LARGE SCALE GENOMIC DNA]</scope>
    <source>
        <strain evidence="3">cv. 10/8</strain>
        <tissue evidence="2">Leaf</tissue>
    </source>
</reference>
<dbReference type="Proteomes" id="UP000265520">
    <property type="component" value="Unassembled WGS sequence"/>
</dbReference>
<accession>A0A392TFA1</accession>
<evidence type="ECO:0000313" key="3">
    <source>
        <dbReference type="Proteomes" id="UP000265520"/>
    </source>
</evidence>
<evidence type="ECO:0000313" key="2">
    <source>
        <dbReference type="EMBL" id="MCI59077.1"/>
    </source>
</evidence>
<comment type="caution">
    <text evidence="2">The sequence shown here is derived from an EMBL/GenBank/DDBJ whole genome shotgun (WGS) entry which is preliminary data.</text>
</comment>
<keyword evidence="3" id="KW-1185">Reference proteome</keyword>
<evidence type="ECO:0000256" key="1">
    <source>
        <dbReference type="SAM" id="MobiDB-lite"/>
    </source>
</evidence>